<reference evidence="1" key="1">
    <citation type="submission" date="2023-07" db="EMBL/GenBank/DDBJ databases">
        <title>Novel Phage-like Particles from Mycolicibacterium aichiense.</title>
        <authorList>
            <person name="Saha M.S."/>
            <person name="Roman A."/>
            <person name="Doherty M."/>
            <person name="Shijo M."/>
            <person name="Riddick Z."/>
        </authorList>
    </citation>
    <scope>NUCLEOTIDE SEQUENCE</scope>
</reference>
<organism evidence="1">
    <name type="scientific">Mycolicibacterium phage JSForest1</name>
    <dbReference type="NCBI Taxonomy" id="3240806"/>
    <lineage>
        <taxon>Viruses</taxon>
        <taxon>Duplodnaviria</taxon>
        <taxon>Heunggongvirae</taxon>
        <taxon>Uroviricota</taxon>
        <taxon>Caudoviricetes</taxon>
    </lineage>
</organism>
<dbReference type="EMBL" id="OR387115">
    <property type="protein sequence ID" value="XDR06189.1"/>
    <property type="molecule type" value="Genomic_DNA"/>
</dbReference>
<proteinExistence type="predicted"/>
<name>A0AB39U222_9CAUD</name>
<sequence length="55" mass="6150">MRRRRMQDPIAEAAVRAAEYGAPPKTFDVGPDADVDFGNGYNPFDGMVLTHWSHD</sequence>
<accession>A0AB39U222</accession>
<evidence type="ECO:0000313" key="1">
    <source>
        <dbReference type="EMBL" id="XDR06189.1"/>
    </source>
</evidence>
<protein>
    <submittedName>
        <fullName evidence="1">Uncharacterized protein</fullName>
    </submittedName>
</protein>